<dbReference type="PROSITE" id="PS50297">
    <property type="entry name" value="ANK_REP_REGION"/>
    <property type="match status" value="2"/>
</dbReference>
<dbReference type="AlphaFoldDB" id="A0A914PGY2"/>
<dbReference type="Proteomes" id="UP000887578">
    <property type="component" value="Unplaced"/>
</dbReference>
<dbReference type="WBParaSite" id="PDA_v2.g17062.t1">
    <property type="protein sequence ID" value="PDA_v2.g17062.t1"/>
    <property type="gene ID" value="PDA_v2.g17062"/>
</dbReference>
<dbReference type="InterPro" id="IPR002110">
    <property type="entry name" value="Ankyrin_rpt"/>
</dbReference>
<protein>
    <submittedName>
        <fullName evidence="5">Ankyrin repeat protein</fullName>
    </submittedName>
</protein>
<evidence type="ECO:0000256" key="2">
    <source>
        <dbReference type="ARBA" id="ARBA00023043"/>
    </source>
</evidence>
<sequence length="224" mass="25589">MIVNKSKKNFYFVESGAEDALFVATKCRCNKKILEYLMENGFNDANKPYENGKTAFMLAVENDNDEIIKLFLEKCEYIGSENATKTMKEYYNNFGAFDINLITNGKPRLHHAISENDVLLLKFLIQKGADIFLKDSMEKLPLSSARKNNLHEIVEILMSHNADNLTFIDREKNSPLHLAARQENFDAVKSLLKSGAYYNIENIKGETPKSMAKKNEEVENLFKG</sequence>
<organism evidence="4 5">
    <name type="scientific">Panagrolaimus davidi</name>
    <dbReference type="NCBI Taxonomy" id="227884"/>
    <lineage>
        <taxon>Eukaryota</taxon>
        <taxon>Metazoa</taxon>
        <taxon>Ecdysozoa</taxon>
        <taxon>Nematoda</taxon>
        <taxon>Chromadorea</taxon>
        <taxon>Rhabditida</taxon>
        <taxon>Tylenchina</taxon>
        <taxon>Panagrolaimomorpha</taxon>
        <taxon>Panagrolaimoidea</taxon>
        <taxon>Panagrolaimidae</taxon>
        <taxon>Panagrolaimus</taxon>
    </lineage>
</organism>
<feature type="repeat" description="ANK" evidence="3">
    <location>
        <begin position="171"/>
        <end position="203"/>
    </location>
</feature>
<dbReference type="InterPro" id="IPR036770">
    <property type="entry name" value="Ankyrin_rpt-contain_sf"/>
</dbReference>
<accession>A0A914PGY2</accession>
<dbReference type="Pfam" id="PF12796">
    <property type="entry name" value="Ank_2"/>
    <property type="match status" value="2"/>
</dbReference>
<evidence type="ECO:0000256" key="3">
    <source>
        <dbReference type="PROSITE-ProRule" id="PRU00023"/>
    </source>
</evidence>
<dbReference type="PROSITE" id="PS50088">
    <property type="entry name" value="ANK_REPEAT"/>
    <property type="match status" value="2"/>
</dbReference>
<evidence type="ECO:0000313" key="4">
    <source>
        <dbReference type="Proteomes" id="UP000887578"/>
    </source>
</evidence>
<keyword evidence="2 3" id="KW-0040">ANK repeat</keyword>
<dbReference type="InterPro" id="IPR050745">
    <property type="entry name" value="Multifunctional_regulatory"/>
</dbReference>
<name>A0A914PGY2_9BILA</name>
<dbReference type="PANTHER" id="PTHR24189:SF50">
    <property type="entry name" value="ANKYRIN REPEAT AND SOCS BOX PROTEIN 2"/>
    <property type="match status" value="1"/>
</dbReference>
<dbReference type="Gene3D" id="1.25.40.20">
    <property type="entry name" value="Ankyrin repeat-containing domain"/>
    <property type="match status" value="1"/>
</dbReference>
<feature type="repeat" description="ANK" evidence="3">
    <location>
        <begin position="104"/>
        <end position="136"/>
    </location>
</feature>
<dbReference type="PANTHER" id="PTHR24189">
    <property type="entry name" value="MYOTROPHIN"/>
    <property type="match status" value="1"/>
</dbReference>
<dbReference type="SMART" id="SM00248">
    <property type="entry name" value="ANK"/>
    <property type="match status" value="5"/>
</dbReference>
<evidence type="ECO:0000313" key="5">
    <source>
        <dbReference type="WBParaSite" id="PDA_v2.g17062.t1"/>
    </source>
</evidence>
<keyword evidence="1" id="KW-0677">Repeat</keyword>
<dbReference type="SUPFAM" id="SSF48403">
    <property type="entry name" value="Ankyrin repeat"/>
    <property type="match status" value="1"/>
</dbReference>
<keyword evidence="4" id="KW-1185">Reference proteome</keyword>
<evidence type="ECO:0000256" key="1">
    <source>
        <dbReference type="ARBA" id="ARBA00022737"/>
    </source>
</evidence>
<proteinExistence type="predicted"/>
<reference evidence="5" key="1">
    <citation type="submission" date="2022-11" db="UniProtKB">
        <authorList>
            <consortium name="WormBaseParasite"/>
        </authorList>
    </citation>
    <scope>IDENTIFICATION</scope>
</reference>